<keyword evidence="2" id="KW-1015">Disulfide bond</keyword>
<dbReference type="PANTHER" id="PTHR32444:SF247">
    <property type="entry name" value="OS01G0958200 PROTEIN"/>
    <property type="match status" value="1"/>
</dbReference>
<feature type="domain" description="Bulb-type lectin" evidence="4">
    <location>
        <begin position="29"/>
        <end position="114"/>
    </location>
</feature>
<evidence type="ECO:0000259" key="4">
    <source>
        <dbReference type="PROSITE" id="PS50927"/>
    </source>
</evidence>
<name>A0AAD5J3P8_ACENE</name>
<evidence type="ECO:0000256" key="1">
    <source>
        <dbReference type="ARBA" id="ARBA00022729"/>
    </source>
</evidence>
<dbReference type="SUPFAM" id="SSF51110">
    <property type="entry name" value="alpha-D-mannose-specific plant lectins"/>
    <property type="match status" value="1"/>
</dbReference>
<dbReference type="EMBL" id="JAJSOW010000100">
    <property type="protein sequence ID" value="KAI9185111.1"/>
    <property type="molecule type" value="Genomic_DNA"/>
</dbReference>
<dbReference type="InterPro" id="IPR001480">
    <property type="entry name" value="Bulb-type_lectin_dom"/>
</dbReference>
<evidence type="ECO:0000313" key="6">
    <source>
        <dbReference type="Proteomes" id="UP001064489"/>
    </source>
</evidence>
<comment type="caution">
    <text evidence="5">The sequence shown here is derived from an EMBL/GenBank/DDBJ whole genome shotgun (WGS) entry which is preliminary data.</text>
</comment>
<evidence type="ECO:0000256" key="2">
    <source>
        <dbReference type="ARBA" id="ARBA00023157"/>
    </source>
</evidence>
<keyword evidence="1" id="KW-0732">Signal</keyword>
<reference evidence="5" key="1">
    <citation type="journal article" date="2022" name="Plant J.">
        <title>Strategies of tolerance reflected in two North American maple genomes.</title>
        <authorList>
            <person name="McEvoy S.L."/>
            <person name="Sezen U.U."/>
            <person name="Trouern-Trend A."/>
            <person name="McMahon S.M."/>
            <person name="Schaberg P.G."/>
            <person name="Yang J."/>
            <person name="Wegrzyn J.L."/>
            <person name="Swenson N.G."/>
        </authorList>
    </citation>
    <scope>NUCLEOTIDE SEQUENCE</scope>
    <source>
        <strain evidence="5">91603</strain>
    </source>
</reference>
<proteinExistence type="predicted"/>
<dbReference type="PANTHER" id="PTHR32444">
    <property type="entry name" value="BULB-TYPE LECTIN DOMAIN-CONTAINING PROTEIN"/>
    <property type="match status" value="1"/>
</dbReference>
<evidence type="ECO:0000256" key="3">
    <source>
        <dbReference type="ARBA" id="ARBA00023180"/>
    </source>
</evidence>
<organism evidence="5 6">
    <name type="scientific">Acer negundo</name>
    <name type="common">Box elder</name>
    <dbReference type="NCBI Taxonomy" id="4023"/>
    <lineage>
        <taxon>Eukaryota</taxon>
        <taxon>Viridiplantae</taxon>
        <taxon>Streptophyta</taxon>
        <taxon>Embryophyta</taxon>
        <taxon>Tracheophyta</taxon>
        <taxon>Spermatophyta</taxon>
        <taxon>Magnoliopsida</taxon>
        <taxon>eudicotyledons</taxon>
        <taxon>Gunneridae</taxon>
        <taxon>Pentapetalae</taxon>
        <taxon>rosids</taxon>
        <taxon>malvids</taxon>
        <taxon>Sapindales</taxon>
        <taxon>Sapindaceae</taxon>
        <taxon>Hippocastanoideae</taxon>
        <taxon>Acereae</taxon>
        <taxon>Acer</taxon>
    </lineage>
</organism>
<dbReference type="AlphaFoldDB" id="A0AAD5J3P8"/>
<dbReference type="PROSITE" id="PS50927">
    <property type="entry name" value="BULB_LECTIN"/>
    <property type="match status" value="1"/>
</dbReference>
<reference evidence="5" key="2">
    <citation type="submission" date="2023-02" db="EMBL/GenBank/DDBJ databases">
        <authorList>
            <person name="Swenson N.G."/>
            <person name="Wegrzyn J.L."/>
            <person name="Mcevoy S.L."/>
        </authorList>
    </citation>
    <scope>NUCLEOTIDE SEQUENCE</scope>
    <source>
        <strain evidence="5">91603</strain>
        <tissue evidence="5">Leaf</tissue>
    </source>
</reference>
<sequence length="114" mass="12678">MRVNGRVQIAYSILFSIFFHSMRIATTTQDTITHGQSIKDGVTLVSADQRFELGFFSLGTSRSRYLGIWYKKDTVWVANRDNPISDPTGVLHINAGGILALLNSTKDIVWSSNA</sequence>
<dbReference type="InterPro" id="IPR036426">
    <property type="entry name" value="Bulb-type_lectin_dom_sf"/>
</dbReference>
<protein>
    <recommendedName>
        <fullName evidence="4">Bulb-type lectin domain-containing protein</fullName>
    </recommendedName>
</protein>
<dbReference type="CDD" id="cd00028">
    <property type="entry name" value="B_lectin"/>
    <property type="match status" value="1"/>
</dbReference>
<accession>A0AAD5J3P8</accession>
<dbReference type="Gene3D" id="2.90.10.10">
    <property type="entry name" value="Bulb-type lectin domain"/>
    <property type="match status" value="1"/>
</dbReference>
<dbReference type="SMART" id="SM00108">
    <property type="entry name" value="B_lectin"/>
    <property type="match status" value="1"/>
</dbReference>
<gene>
    <name evidence="5" type="ORF">LWI28_004235</name>
</gene>
<dbReference type="Pfam" id="PF01453">
    <property type="entry name" value="B_lectin"/>
    <property type="match status" value="1"/>
</dbReference>
<evidence type="ECO:0000313" key="5">
    <source>
        <dbReference type="EMBL" id="KAI9185111.1"/>
    </source>
</evidence>
<dbReference type="Proteomes" id="UP001064489">
    <property type="component" value="Chromosome 3"/>
</dbReference>
<keyword evidence="3" id="KW-0325">Glycoprotein</keyword>
<keyword evidence="6" id="KW-1185">Reference proteome</keyword>